<dbReference type="Pfam" id="PF01726">
    <property type="entry name" value="LexA_DNA_bind"/>
    <property type="match status" value="1"/>
</dbReference>
<protein>
    <recommendedName>
        <fullName evidence="1">LexA repressor DNA-binding domain-containing protein</fullName>
    </recommendedName>
</protein>
<name>A0ABS1NPK8_9ACTN</name>
<evidence type="ECO:0000259" key="1">
    <source>
        <dbReference type="Pfam" id="PF01726"/>
    </source>
</evidence>
<gene>
    <name evidence="2" type="ORF">JK363_36385</name>
</gene>
<dbReference type="InterPro" id="IPR006199">
    <property type="entry name" value="LexA_DNA-bd_dom"/>
</dbReference>
<comment type="caution">
    <text evidence="2">The sequence shown here is derived from an EMBL/GenBank/DDBJ whole genome shotgun (WGS) entry which is preliminary data.</text>
</comment>
<sequence length="65" mass="7235">MSLTVRQEVLARASRDWIAEHGEALSLRELAAAVGLASPSSVSYQLRRMRARGIDVKTRGRLRSQ</sequence>
<accession>A0ABS1NPK8</accession>
<evidence type="ECO:0000313" key="3">
    <source>
        <dbReference type="Proteomes" id="UP000634229"/>
    </source>
</evidence>
<organism evidence="2 3">
    <name type="scientific">Streptomyces coffeae</name>
    <dbReference type="NCBI Taxonomy" id="621382"/>
    <lineage>
        <taxon>Bacteria</taxon>
        <taxon>Bacillati</taxon>
        <taxon>Actinomycetota</taxon>
        <taxon>Actinomycetes</taxon>
        <taxon>Kitasatosporales</taxon>
        <taxon>Streptomycetaceae</taxon>
        <taxon>Streptomyces</taxon>
    </lineage>
</organism>
<feature type="domain" description="LexA repressor DNA-binding" evidence="1">
    <location>
        <begin position="2"/>
        <end position="54"/>
    </location>
</feature>
<dbReference type="InterPro" id="IPR036390">
    <property type="entry name" value="WH_DNA-bd_sf"/>
</dbReference>
<dbReference type="Gene3D" id="1.10.10.10">
    <property type="entry name" value="Winged helix-like DNA-binding domain superfamily/Winged helix DNA-binding domain"/>
    <property type="match status" value="1"/>
</dbReference>
<keyword evidence="3" id="KW-1185">Reference proteome</keyword>
<reference evidence="2 3" key="1">
    <citation type="submission" date="2021-01" db="EMBL/GenBank/DDBJ databases">
        <title>WGS of actinomycetes isolated from Thailand.</title>
        <authorList>
            <person name="Thawai C."/>
        </authorList>
    </citation>
    <scope>NUCLEOTIDE SEQUENCE [LARGE SCALE GENOMIC DNA]</scope>
    <source>
        <strain evidence="2 3">CA1R205</strain>
    </source>
</reference>
<dbReference type="SUPFAM" id="SSF46785">
    <property type="entry name" value="Winged helix' DNA-binding domain"/>
    <property type="match status" value="1"/>
</dbReference>
<evidence type="ECO:0000313" key="2">
    <source>
        <dbReference type="EMBL" id="MBL1102017.1"/>
    </source>
</evidence>
<dbReference type="InterPro" id="IPR036388">
    <property type="entry name" value="WH-like_DNA-bd_sf"/>
</dbReference>
<proteinExistence type="predicted"/>
<dbReference type="EMBL" id="JAERRF010000036">
    <property type="protein sequence ID" value="MBL1102017.1"/>
    <property type="molecule type" value="Genomic_DNA"/>
</dbReference>
<dbReference type="RefSeq" id="WP_201882095.1">
    <property type="nucleotide sequence ID" value="NZ_JAERRF010000036.1"/>
</dbReference>
<dbReference type="Proteomes" id="UP000634229">
    <property type="component" value="Unassembled WGS sequence"/>
</dbReference>